<accession>A0AAN9KJG6</accession>
<dbReference type="InterPro" id="IPR002347">
    <property type="entry name" value="SDR_fam"/>
</dbReference>
<feature type="coiled-coil region" evidence="5">
    <location>
        <begin position="334"/>
        <end position="373"/>
    </location>
</feature>
<evidence type="ECO:0000256" key="2">
    <source>
        <dbReference type="ARBA" id="ARBA00022857"/>
    </source>
</evidence>
<evidence type="ECO:0000256" key="7">
    <source>
        <dbReference type="SAM" id="Phobius"/>
    </source>
</evidence>
<evidence type="ECO:0000256" key="3">
    <source>
        <dbReference type="ARBA" id="ARBA00023002"/>
    </source>
</evidence>
<evidence type="ECO:0000256" key="1">
    <source>
        <dbReference type="ARBA" id="ARBA00006484"/>
    </source>
</evidence>
<keyword evidence="5" id="KW-0175">Coiled coil</keyword>
<evidence type="ECO:0000256" key="4">
    <source>
        <dbReference type="RuleBase" id="RU000363"/>
    </source>
</evidence>
<organism evidence="8 9">
    <name type="scientific">Clitoria ternatea</name>
    <name type="common">Butterfly pea</name>
    <dbReference type="NCBI Taxonomy" id="43366"/>
    <lineage>
        <taxon>Eukaryota</taxon>
        <taxon>Viridiplantae</taxon>
        <taxon>Streptophyta</taxon>
        <taxon>Embryophyta</taxon>
        <taxon>Tracheophyta</taxon>
        <taxon>Spermatophyta</taxon>
        <taxon>Magnoliopsida</taxon>
        <taxon>eudicotyledons</taxon>
        <taxon>Gunneridae</taxon>
        <taxon>Pentapetalae</taxon>
        <taxon>rosids</taxon>
        <taxon>fabids</taxon>
        <taxon>Fabales</taxon>
        <taxon>Fabaceae</taxon>
        <taxon>Papilionoideae</taxon>
        <taxon>50 kb inversion clade</taxon>
        <taxon>NPAAA clade</taxon>
        <taxon>indigoferoid/millettioid clade</taxon>
        <taxon>Phaseoleae</taxon>
        <taxon>Clitoria</taxon>
    </lineage>
</organism>
<evidence type="ECO:0000256" key="6">
    <source>
        <dbReference type="SAM" id="MobiDB-lite"/>
    </source>
</evidence>
<keyword evidence="9" id="KW-1185">Reference proteome</keyword>
<dbReference type="CDD" id="cd05324">
    <property type="entry name" value="carb_red_PTCR-like_SDR_c"/>
    <property type="match status" value="1"/>
</dbReference>
<dbReference type="Gene3D" id="3.40.50.720">
    <property type="entry name" value="NAD(P)-binding Rossmann-like Domain"/>
    <property type="match status" value="1"/>
</dbReference>
<dbReference type="Proteomes" id="UP001359559">
    <property type="component" value="Unassembled WGS sequence"/>
</dbReference>
<dbReference type="GO" id="GO:0016616">
    <property type="term" value="F:oxidoreductase activity, acting on the CH-OH group of donors, NAD or NADP as acceptor"/>
    <property type="evidence" value="ECO:0007669"/>
    <property type="project" value="InterPro"/>
</dbReference>
<dbReference type="PANTHER" id="PTHR43490:SF99">
    <property type="entry name" value="SHORT-CHAIN DEHYDROGENASE_REDUCTASE"/>
    <property type="match status" value="1"/>
</dbReference>
<keyword evidence="3" id="KW-0560">Oxidoreductase</keyword>
<evidence type="ECO:0000313" key="8">
    <source>
        <dbReference type="EMBL" id="KAK7316869.1"/>
    </source>
</evidence>
<dbReference type="Pfam" id="PF00106">
    <property type="entry name" value="adh_short"/>
    <property type="match status" value="1"/>
</dbReference>
<proteinExistence type="inferred from homology"/>
<dbReference type="InterPro" id="IPR045313">
    <property type="entry name" value="CBR1-like"/>
</dbReference>
<dbReference type="PRINTS" id="PR00080">
    <property type="entry name" value="SDRFAMILY"/>
</dbReference>
<keyword evidence="7" id="KW-0812">Transmembrane</keyword>
<comment type="caution">
    <text evidence="8">The sequence shown here is derived from an EMBL/GenBank/DDBJ whole genome shotgun (WGS) entry which is preliminary data.</text>
</comment>
<protein>
    <submittedName>
        <fullName evidence="8">Uncharacterized protein</fullName>
    </submittedName>
</protein>
<dbReference type="SUPFAM" id="SSF51735">
    <property type="entry name" value="NAD(P)-binding Rossmann-fold domains"/>
    <property type="match status" value="1"/>
</dbReference>
<dbReference type="GO" id="GO:0016020">
    <property type="term" value="C:membrane"/>
    <property type="evidence" value="ECO:0007669"/>
    <property type="project" value="TreeGrafter"/>
</dbReference>
<dbReference type="PRINTS" id="PR00081">
    <property type="entry name" value="GDHRDH"/>
</dbReference>
<dbReference type="AlphaFoldDB" id="A0AAN9KJG6"/>
<dbReference type="PANTHER" id="PTHR43490">
    <property type="entry name" value="(+)-NEOMENTHOL DEHYDROGENASE"/>
    <property type="match status" value="1"/>
</dbReference>
<keyword evidence="7" id="KW-0472">Membrane</keyword>
<gene>
    <name evidence="8" type="ORF">RJT34_00639</name>
</gene>
<feature type="region of interest" description="Disordered" evidence="6">
    <location>
        <begin position="104"/>
        <end position="156"/>
    </location>
</feature>
<comment type="similarity">
    <text evidence="1 4">Belongs to the short-chain dehydrogenases/reductases (SDR) family.</text>
</comment>
<name>A0AAN9KJG6_CLITE</name>
<keyword evidence="2" id="KW-0521">NADP</keyword>
<sequence>MFATFQKLFPRIVVVSHLLPAIFNHIATLWIFSPKGFKSEIPVVVTFWRQVYENRRMIWRNRWKSSDNIIWEGYPVLLVGGYVGQTEDYKDLIRWFPTLLQQNKGATKGGEEDTRDPRDRSLDKAPNRRDTRKEHQQNNEKTNSKTHRREKRTRIERGNKEIERLMEHIEKPKHHRKEKRLQQISLLRTIPYADHQRWWSKETIAVVTGGNRGIGFEICRQLLDHGVTVIMTSRDESVGVESIKVLQEGGFTNVACHQLNILDSSSINEFAEWLKENYGGLDILVNNAAVNFNQGSRNSVENARSVIETNYYGTKKMIEAMLPLMKPSVAGGRIVNVSSRYGRLNSKHNRLENEALREKLNDVESLTEELIDEIVSSFLQQVEDGTWKLGGWPKKLTDYSVSKLAVNAYTRIMAKKLSERPEGEKIYINCYCPGWVKTVLTDYSGTVPIEHGADTAVWLSLLPGQEISGKFFAERREVTF</sequence>
<feature type="compositionally biased region" description="Basic and acidic residues" evidence="6">
    <location>
        <begin position="109"/>
        <end position="138"/>
    </location>
</feature>
<dbReference type="FunFam" id="3.40.50.720:FF:000315">
    <property type="entry name" value="(+)-neomenthol dehydrogenase"/>
    <property type="match status" value="1"/>
</dbReference>
<evidence type="ECO:0000256" key="5">
    <source>
        <dbReference type="SAM" id="Coils"/>
    </source>
</evidence>
<feature type="transmembrane region" description="Helical" evidence="7">
    <location>
        <begin position="12"/>
        <end position="32"/>
    </location>
</feature>
<reference evidence="8 9" key="1">
    <citation type="submission" date="2024-01" db="EMBL/GenBank/DDBJ databases">
        <title>The genomes of 5 underutilized Papilionoideae crops provide insights into root nodulation and disease resistance.</title>
        <authorList>
            <person name="Yuan L."/>
        </authorList>
    </citation>
    <scope>NUCLEOTIDE SEQUENCE [LARGE SCALE GENOMIC DNA]</scope>
    <source>
        <strain evidence="8">LY-2023</strain>
        <tissue evidence="8">Leaf</tissue>
    </source>
</reference>
<keyword evidence="7" id="KW-1133">Transmembrane helix</keyword>
<dbReference type="InterPro" id="IPR036291">
    <property type="entry name" value="NAD(P)-bd_dom_sf"/>
</dbReference>
<evidence type="ECO:0000313" key="9">
    <source>
        <dbReference type="Proteomes" id="UP001359559"/>
    </source>
</evidence>
<dbReference type="EMBL" id="JAYKXN010000001">
    <property type="protein sequence ID" value="KAK7316869.1"/>
    <property type="molecule type" value="Genomic_DNA"/>
</dbReference>